<feature type="binding site" evidence="2">
    <location>
        <begin position="18"/>
        <end position="21"/>
    </location>
    <ligand>
        <name>substrate</name>
    </ligand>
</feature>
<feature type="binding site" evidence="2">
    <location>
        <position position="66"/>
    </location>
    <ligand>
        <name>substrate</name>
    </ligand>
</feature>
<accession>A0ABV1J5S4</accession>
<feature type="binding site" evidence="2">
    <location>
        <position position="34"/>
    </location>
    <ligand>
        <name>substrate</name>
    </ligand>
</feature>
<dbReference type="SUPFAM" id="SSF64005">
    <property type="entry name" value="Undecaprenyl diphosphate synthase"/>
    <property type="match status" value="1"/>
</dbReference>
<proteinExistence type="inferred from homology"/>
<feature type="binding site" evidence="2">
    <location>
        <begin position="191"/>
        <end position="193"/>
    </location>
    <ligand>
        <name>substrate</name>
    </ligand>
</feature>
<keyword evidence="2" id="KW-0479">Metal-binding</keyword>
<protein>
    <recommendedName>
        <fullName evidence="2">Isoprenyl transferase</fullName>
        <ecNumber evidence="2">2.5.1.-</ecNumber>
    </recommendedName>
</protein>
<feature type="active site" evidence="2">
    <location>
        <position position="17"/>
    </location>
</feature>
<dbReference type="GO" id="GO:0016740">
    <property type="term" value="F:transferase activity"/>
    <property type="evidence" value="ECO:0007669"/>
    <property type="project" value="UniProtKB-KW"/>
</dbReference>
<dbReference type="RefSeq" id="WP_148473878.1">
    <property type="nucleotide sequence ID" value="NZ_JAOQJD010000011.1"/>
</dbReference>
<comment type="similarity">
    <text evidence="2">Belongs to the UPP synthase family.</text>
</comment>
<feature type="binding site" evidence="2">
    <location>
        <position position="204"/>
    </location>
    <ligand>
        <name>Mg(2+)</name>
        <dbReference type="ChEBI" id="CHEBI:18420"/>
    </ligand>
</feature>
<dbReference type="Proteomes" id="UP001481872">
    <property type="component" value="Unassembled WGS sequence"/>
</dbReference>
<dbReference type="PANTHER" id="PTHR10291:SF0">
    <property type="entry name" value="DEHYDRODOLICHYL DIPHOSPHATE SYNTHASE 2"/>
    <property type="match status" value="1"/>
</dbReference>
<dbReference type="InterPro" id="IPR036424">
    <property type="entry name" value="UPP_synth-like_sf"/>
</dbReference>
<dbReference type="PROSITE" id="PS01066">
    <property type="entry name" value="UPP_SYNTHASE"/>
    <property type="match status" value="1"/>
</dbReference>
<dbReference type="HAMAP" id="MF_01139">
    <property type="entry name" value="ISPT"/>
    <property type="match status" value="1"/>
</dbReference>
<comment type="caution">
    <text evidence="3">The sequence shown here is derived from an EMBL/GenBank/DDBJ whole genome shotgun (WGS) entry which is preliminary data.</text>
</comment>
<feature type="binding site" evidence="2">
    <location>
        <position position="185"/>
    </location>
    <ligand>
        <name>substrate</name>
    </ligand>
</feature>
<dbReference type="EMBL" id="JBBNPS010000009">
    <property type="protein sequence ID" value="MEQ3353541.1"/>
    <property type="molecule type" value="Genomic_DNA"/>
</dbReference>
<evidence type="ECO:0000313" key="4">
    <source>
        <dbReference type="Proteomes" id="UP001481872"/>
    </source>
</evidence>
<gene>
    <name evidence="3" type="ORF">AAA081_04400</name>
</gene>
<comment type="function">
    <text evidence="2">Catalyzes the condensation of isopentenyl diphosphate (IPP) with allylic pyrophosphates generating different type of terpenoids.</text>
</comment>
<keyword evidence="2" id="KW-0460">Magnesium</keyword>
<feature type="binding site" evidence="2">
    <location>
        <begin position="62"/>
        <end position="64"/>
    </location>
    <ligand>
        <name>substrate</name>
    </ligand>
</feature>
<dbReference type="Pfam" id="PF01255">
    <property type="entry name" value="Prenyltransf"/>
    <property type="match status" value="1"/>
</dbReference>
<evidence type="ECO:0000313" key="3">
    <source>
        <dbReference type="EMBL" id="MEQ3353541.1"/>
    </source>
</evidence>
<dbReference type="PANTHER" id="PTHR10291">
    <property type="entry name" value="DEHYDRODOLICHYL DIPHOSPHATE SYNTHASE FAMILY MEMBER"/>
    <property type="match status" value="1"/>
</dbReference>
<name>A0ABV1J5S4_9FIRM</name>
<feature type="binding site" evidence="2">
    <location>
        <position position="22"/>
    </location>
    <ligand>
        <name>substrate</name>
    </ligand>
</feature>
<comment type="subunit">
    <text evidence="2">Homodimer.</text>
</comment>
<feature type="active site" description="Proton acceptor" evidence="2">
    <location>
        <position position="65"/>
    </location>
</feature>
<sequence>MDSEKKAMPKHLGIIMDGNGRWAKARNMPRTYGHKEGVKRVLEIVRACYKLNIPYLSLYAFSTENWKRPEQEVSNLMFLLRTFIDQYIDELDENGVKLNIMGDLSALGEKTRKMVLGAVERTESNVDLILNIGLNYGGQDEILRAAKSLAQKAVNGEISVDAIDKEAFERELYTKNQPPLDLLIRPSGELRVSNFMLWQLAYAEFWFSDILWPDFTEDTLKKAIDDYQTRDRRFGGV</sequence>
<organism evidence="3 4">
    <name type="scientific">Aedoeadaptatus acetigenes</name>
    <dbReference type="NCBI Taxonomy" id="2981723"/>
    <lineage>
        <taxon>Bacteria</taxon>
        <taxon>Bacillati</taxon>
        <taxon>Bacillota</taxon>
        <taxon>Tissierellia</taxon>
        <taxon>Tissierellales</taxon>
        <taxon>Peptoniphilaceae</taxon>
        <taxon>Aedoeadaptatus</taxon>
    </lineage>
</organism>
<evidence type="ECO:0000256" key="2">
    <source>
        <dbReference type="HAMAP-Rule" id="MF_01139"/>
    </source>
</evidence>
<comment type="cofactor">
    <cofactor evidence="2">
        <name>Mg(2+)</name>
        <dbReference type="ChEBI" id="CHEBI:18420"/>
    </cofactor>
    <text evidence="2">Binds 2 magnesium ions per subunit.</text>
</comment>
<dbReference type="InterPro" id="IPR001441">
    <property type="entry name" value="UPP_synth-like"/>
</dbReference>
<keyword evidence="4" id="KW-1185">Reference proteome</keyword>
<feature type="binding site" evidence="2">
    <location>
        <position position="30"/>
    </location>
    <ligand>
        <name>substrate</name>
    </ligand>
</feature>
<feature type="binding site" evidence="2">
    <location>
        <position position="68"/>
    </location>
    <ligand>
        <name>substrate</name>
    </ligand>
</feature>
<dbReference type="CDD" id="cd00475">
    <property type="entry name" value="Cis_IPPS"/>
    <property type="match status" value="1"/>
</dbReference>
<dbReference type="NCBIfam" id="TIGR00055">
    <property type="entry name" value="uppS"/>
    <property type="match status" value="1"/>
</dbReference>
<reference evidence="3 4" key="1">
    <citation type="submission" date="2024-04" db="EMBL/GenBank/DDBJ databases">
        <title>Human intestinal bacterial collection.</title>
        <authorList>
            <person name="Pauvert C."/>
            <person name="Hitch T.C.A."/>
            <person name="Clavel T."/>
        </authorList>
    </citation>
    <scope>NUCLEOTIDE SEQUENCE [LARGE SCALE GENOMIC DNA]</scope>
    <source>
        <strain evidence="3 4">CLA-SR-H026</strain>
    </source>
</reference>
<dbReference type="EC" id="2.5.1.-" evidence="2"/>
<keyword evidence="1 2" id="KW-0808">Transferase</keyword>
<dbReference type="NCBIfam" id="NF011405">
    <property type="entry name" value="PRK14830.1"/>
    <property type="match status" value="1"/>
</dbReference>
<feature type="binding site" evidence="2">
    <location>
        <position position="17"/>
    </location>
    <ligand>
        <name>Mg(2+)</name>
        <dbReference type="ChEBI" id="CHEBI:18420"/>
    </ligand>
</feature>
<dbReference type="InterPro" id="IPR018520">
    <property type="entry name" value="UPP_synth-like_CS"/>
</dbReference>
<evidence type="ECO:0000256" key="1">
    <source>
        <dbReference type="ARBA" id="ARBA00022679"/>
    </source>
</evidence>
<dbReference type="Gene3D" id="3.40.1180.10">
    <property type="entry name" value="Decaprenyl diphosphate synthase-like"/>
    <property type="match status" value="1"/>
</dbReference>